<organism evidence="2 3">
    <name type="scientific">Solimonas aquatica</name>
    <dbReference type="NCBI Taxonomy" id="489703"/>
    <lineage>
        <taxon>Bacteria</taxon>
        <taxon>Pseudomonadati</taxon>
        <taxon>Pseudomonadota</taxon>
        <taxon>Gammaproteobacteria</taxon>
        <taxon>Nevskiales</taxon>
        <taxon>Nevskiaceae</taxon>
        <taxon>Solimonas</taxon>
    </lineage>
</organism>
<proteinExistence type="inferred from homology"/>
<dbReference type="SUPFAM" id="SSF51735">
    <property type="entry name" value="NAD(P)-binding Rossmann-fold domains"/>
    <property type="match status" value="1"/>
</dbReference>
<dbReference type="STRING" id="489703.SAMN04488038_10738"/>
<dbReference type="InterPro" id="IPR002347">
    <property type="entry name" value="SDR_fam"/>
</dbReference>
<dbReference type="Gene3D" id="3.40.50.720">
    <property type="entry name" value="NAD(P)-binding Rossmann-like Domain"/>
    <property type="match status" value="1"/>
</dbReference>
<dbReference type="FunFam" id="3.40.50.720:FF:000084">
    <property type="entry name" value="Short-chain dehydrogenase reductase"/>
    <property type="match status" value="1"/>
</dbReference>
<dbReference type="GO" id="GO:0030497">
    <property type="term" value="P:fatty acid elongation"/>
    <property type="evidence" value="ECO:0007669"/>
    <property type="project" value="TreeGrafter"/>
</dbReference>
<dbReference type="OrthoDB" id="9787298at2"/>
<dbReference type="PRINTS" id="PR00081">
    <property type="entry name" value="GDHRDH"/>
</dbReference>
<dbReference type="PROSITE" id="PS00061">
    <property type="entry name" value="ADH_SHORT"/>
    <property type="match status" value="1"/>
</dbReference>
<sequence length="267" mass="27693">MIGNDPLDLGGQIAFVTGAGQGAGRAIALALARHNAGGVAVNDFVAERAEAVVAEIRALGVPALAVAADVGDLNAVRAAFTQASENLGPVTLLVNNAGNAGPGVTMRPTPLFWETAPEDWGRYFHTNLFGVMNCCHTALPGMVAQNRGRIVTVVSDAGRVGEARLAAYAAAKAAAAGFVRSLARETGRHNITCNAISLSTLEPAMAEPARTQFLASEQAKAHVARYAIRRFGQPEDVAGMSLFLCSEAASWITGQTYPVNGGYSFAV</sequence>
<dbReference type="Pfam" id="PF13561">
    <property type="entry name" value="adh_short_C2"/>
    <property type="match status" value="1"/>
</dbReference>
<dbReference type="RefSeq" id="WP_093285238.1">
    <property type="nucleotide sequence ID" value="NZ_FOFS01000007.1"/>
</dbReference>
<reference evidence="2 3" key="1">
    <citation type="submission" date="2016-10" db="EMBL/GenBank/DDBJ databases">
        <authorList>
            <person name="de Groot N.N."/>
        </authorList>
    </citation>
    <scope>NUCLEOTIDE SEQUENCE [LARGE SCALE GENOMIC DNA]</scope>
    <source>
        <strain evidence="2 3">DSM 25927</strain>
    </source>
</reference>
<dbReference type="PANTHER" id="PTHR42760:SF40">
    <property type="entry name" value="3-OXOACYL-[ACYL-CARRIER-PROTEIN] REDUCTASE, CHLOROPLASTIC"/>
    <property type="match status" value="1"/>
</dbReference>
<name>A0A1H9GEB4_9GAMM</name>
<dbReference type="EMBL" id="FOFS01000007">
    <property type="protein sequence ID" value="SEQ48409.1"/>
    <property type="molecule type" value="Genomic_DNA"/>
</dbReference>
<evidence type="ECO:0000313" key="2">
    <source>
        <dbReference type="EMBL" id="SEQ48409.1"/>
    </source>
</evidence>
<comment type="similarity">
    <text evidence="1">Belongs to the short-chain dehydrogenases/reductases (SDR) family.</text>
</comment>
<dbReference type="Proteomes" id="UP000199233">
    <property type="component" value="Unassembled WGS sequence"/>
</dbReference>
<protein>
    <submittedName>
        <fullName evidence="2">3-oxoacyl-[acyl-carrier protein] reductase</fullName>
    </submittedName>
</protein>
<dbReference type="InterPro" id="IPR036291">
    <property type="entry name" value="NAD(P)-bd_dom_sf"/>
</dbReference>
<dbReference type="PANTHER" id="PTHR42760">
    <property type="entry name" value="SHORT-CHAIN DEHYDROGENASES/REDUCTASES FAMILY MEMBER"/>
    <property type="match status" value="1"/>
</dbReference>
<dbReference type="AlphaFoldDB" id="A0A1H9GEB4"/>
<evidence type="ECO:0000256" key="1">
    <source>
        <dbReference type="ARBA" id="ARBA00006484"/>
    </source>
</evidence>
<dbReference type="InterPro" id="IPR020904">
    <property type="entry name" value="Sc_DH/Rdtase_CS"/>
</dbReference>
<gene>
    <name evidence="2" type="ORF">SAMN04488038_10738</name>
</gene>
<evidence type="ECO:0000313" key="3">
    <source>
        <dbReference type="Proteomes" id="UP000199233"/>
    </source>
</evidence>
<keyword evidence="3" id="KW-1185">Reference proteome</keyword>
<dbReference type="GO" id="GO:0016616">
    <property type="term" value="F:oxidoreductase activity, acting on the CH-OH group of donors, NAD or NADP as acceptor"/>
    <property type="evidence" value="ECO:0007669"/>
    <property type="project" value="TreeGrafter"/>
</dbReference>
<accession>A0A1H9GEB4</accession>
<dbReference type="PRINTS" id="PR00080">
    <property type="entry name" value="SDRFAMILY"/>
</dbReference>